<protein>
    <submittedName>
        <fullName evidence="2">Jg1550 protein</fullName>
    </submittedName>
</protein>
<reference evidence="2" key="1">
    <citation type="submission" date="2022-03" db="EMBL/GenBank/DDBJ databases">
        <authorList>
            <person name="Lindestad O."/>
        </authorList>
    </citation>
    <scope>NUCLEOTIDE SEQUENCE</scope>
</reference>
<dbReference type="Proteomes" id="UP000838756">
    <property type="component" value="Unassembled WGS sequence"/>
</dbReference>
<evidence type="ECO:0000313" key="3">
    <source>
        <dbReference type="Proteomes" id="UP000838756"/>
    </source>
</evidence>
<feature type="region of interest" description="Disordered" evidence="1">
    <location>
        <begin position="1"/>
        <end position="50"/>
    </location>
</feature>
<dbReference type="AlphaFoldDB" id="A0A8S4QRE0"/>
<organism evidence="2 3">
    <name type="scientific">Pararge aegeria aegeria</name>
    <dbReference type="NCBI Taxonomy" id="348720"/>
    <lineage>
        <taxon>Eukaryota</taxon>
        <taxon>Metazoa</taxon>
        <taxon>Ecdysozoa</taxon>
        <taxon>Arthropoda</taxon>
        <taxon>Hexapoda</taxon>
        <taxon>Insecta</taxon>
        <taxon>Pterygota</taxon>
        <taxon>Neoptera</taxon>
        <taxon>Endopterygota</taxon>
        <taxon>Lepidoptera</taxon>
        <taxon>Glossata</taxon>
        <taxon>Ditrysia</taxon>
        <taxon>Papilionoidea</taxon>
        <taxon>Nymphalidae</taxon>
        <taxon>Satyrinae</taxon>
        <taxon>Satyrini</taxon>
        <taxon>Parargina</taxon>
        <taxon>Pararge</taxon>
    </lineage>
</organism>
<comment type="caution">
    <text evidence="2">The sequence shown here is derived from an EMBL/GenBank/DDBJ whole genome shotgun (WGS) entry which is preliminary data.</text>
</comment>
<evidence type="ECO:0000313" key="2">
    <source>
        <dbReference type="EMBL" id="CAH2217115.1"/>
    </source>
</evidence>
<feature type="non-terminal residue" evidence="2">
    <location>
        <position position="117"/>
    </location>
</feature>
<sequence>SRWQRSRSRERCPAGTVLSLAPGHDSSGTDYAADQSSEHSTPANSPRRGKKGALQRFVSSFSEACFTTWLNEGYSYVPQSKGTISGGEIWNHRELFYQFKEKLLKDLLKLSGSIFIP</sequence>
<name>A0A8S4QRE0_9NEOP</name>
<dbReference type="EMBL" id="CAKXAJ010017735">
    <property type="protein sequence ID" value="CAH2217115.1"/>
    <property type="molecule type" value="Genomic_DNA"/>
</dbReference>
<accession>A0A8S4QRE0</accession>
<gene>
    <name evidence="2" type="primary">jg1550</name>
    <name evidence="2" type="ORF">PAEG_LOCUS5034</name>
</gene>
<dbReference type="OrthoDB" id="7475347at2759"/>
<proteinExistence type="predicted"/>
<evidence type="ECO:0000256" key="1">
    <source>
        <dbReference type="SAM" id="MobiDB-lite"/>
    </source>
</evidence>
<feature type="compositionally biased region" description="Polar residues" evidence="1">
    <location>
        <begin position="26"/>
        <end position="44"/>
    </location>
</feature>
<keyword evidence="3" id="KW-1185">Reference proteome</keyword>